<comment type="caution">
    <text evidence="2">The sequence shown here is derived from an EMBL/GenBank/DDBJ whole genome shotgun (WGS) entry which is preliminary data.</text>
</comment>
<evidence type="ECO:0000313" key="3">
    <source>
        <dbReference type="Proteomes" id="UP001642360"/>
    </source>
</evidence>
<dbReference type="Proteomes" id="UP001642360">
    <property type="component" value="Unassembled WGS sequence"/>
</dbReference>
<name>A0ABC8SZR5_9AQUA</name>
<dbReference type="PANTHER" id="PTHR31149">
    <property type="entry name" value="EXPRESSED PROTEIN"/>
    <property type="match status" value="1"/>
</dbReference>
<dbReference type="EMBL" id="CAUOFW020003909">
    <property type="protein sequence ID" value="CAK9162605.1"/>
    <property type="molecule type" value="Genomic_DNA"/>
</dbReference>
<dbReference type="AlphaFoldDB" id="A0ABC8SZR5"/>
<organism evidence="2 3">
    <name type="scientific">Ilex paraguariensis</name>
    <name type="common">yerba mate</name>
    <dbReference type="NCBI Taxonomy" id="185542"/>
    <lineage>
        <taxon>Eukaryota</taxon>
        <taxon>Viridiplantae</taxon>
        <taxon>Streptophyta</taxon>
        <taxon>Embryophyta</taxon>
        <taxon>Tracheophyta</taxon>
        <taxon>Spermatophyta</taxon>
        <taxon>Magnoliopsida</taxon>
        <taxon>eudicotyledons</taxon>
        <taxon>Gunneridae</taxon>
        <taxon>Pentapetalae</taxon>
        <taxon>asterids</taxon>
        <taxon>campanulids</taxon>
        <taxon>Aquifoliales</taxon>
        <taxon>Aquifoliaceae</taxon>
        <taxon>Ilex</taxon>
    </lineage>
</organism>
<keyword evidence="3" id="KW-1185">Reference proteome</keyword>
<evidence type="ECO:0000313" key="2">
    <source>
        <dbReference type="EMBL" id="CAK9162605.1"/>
    </source>
</evidence>
<evidence type="ECO:0000259" key="1">
    <source>
        <dbReference type="Pfam" id="PF23197"/>
    </source>
</evidence>
<proteinExistence type="predicted"/>
<feature type="domain" description="AIR9-like A9" evidence="1">
    <location>
        <begin position="6"/>
        <end position="92"/>
    </location>
</feature>
<dbReference type="Pfam" id="PF23197">
    <property type="entry name" value="IG_AIR9"/>
    <property type="match status" value="1"/>
</dbReference>
<accession>A0ABC8SZR5</accession>
<dbReference type="InterPro" id="IPR056284">
    <property type="entry name" value="AIR9-like_A9"/>
</dbReference>
<sequence length="101" mass="11128">TGYPKVLKIDVRGELVEGNIIRGHVEVAWCGGTPGKGVSSWLRRRWNGSPVVIVGAEDEEYQVTLDDLDSCLVYMYTPITEEGAKGEPQYAITDYVKPGAR</sequence>
<feature type="non-terminal residue" evidence="2">
    <location>
        <position position="1"/>
    </location>
</feature>
<gene>
    <name evidence="2" type="ORF">ILEXP_LOCUS31483</name>
</gene>
<protein>
    <recommendedName>
        <fullName evidence="1">AIR9-like A9 domain-containing protein</fullName>
    </recommendedName>
</protein>
<reference evidence="2 3" key="1">
    <citation type="submission" date="2024-02" db="EMBL/GenBank/DDBJ databases">
        <authorList>
            <person name="Vignale AGUSTIN F."/>
            <person name="Sosa J E."/>
            <person name="Modenutti C."/>
        </authorList>
    </citation>
    <scope>NUCLEOTIDE SEQUENCE [LARGE SCALE GENOMIC DNA]</scope>
</reference>
<dbReference type="PANTHER" id="PTHR31149:SF11">
    <property type="entry name" value="187-KDA MICROTUBULE-ASSOCIATED PROTEIN AIR9"/>
    <property type="match status" value="1"/>
</dbReference>